<dbReference type="InterPro" id="IPR036116">
    <property type="entry name" value="FN3_sf"/>
</dbReference>
<name>A0AAD3MD43_LATJO</name>
<evidence type="ECO:0000313" key="2">
    <source>
        <dbReference type="EMBL" id="GLD51551.1"/>
    </source>
</evidence>
<dbReference type="SUPFAM" id="SSF49265">
    <property type="entry name" value="Fibronectin type III"/>
    <property type="match status" value="2"/>
</dbReference>
<dbReference type="InterPro" id="IPR013783">
    <property type="entry name" value="Ig-like_fold"/>
</dbReference>
<dbReference type="Pfam" id="PF01108">
    <property type="entry name" value="Tissue_fac"/>
    <property type="match status" value="1"/>
</dbReference>
<dbReference type="GO" id="GO:0004896">
    <property type="term" value="F:cytokine receptor activity"/>
    <property type="evidence" value="ECO:0007669"/>
    <property type="project" value="TreeGrafter"/>
</dbReference>
<dbReference type="PROSITE" id="PS50853">
    <property type="entry name" value="FN3"/>
    <property type="match status" value="1"/>
</dbReference>
<dbReference type="EMBL" id="BRZM01000011">
    <property type="protein sequence ID" value="GLD51551.1"/>
    <property type="molecule type" value="Genomic_DNA"/>
</dbReference>
<organism evidence="2 3">
    <name type="scientific">Lates japonicus</name>
    <name type="common">Japanese lates</name>
    <dbReference type="NCBI Taxonomy" id="270547"/>
    <lineage>
        <taxon>Eukaryota</taxon>
        <taxon>Metazoa</taxon>
        <taxon>Chordata</taxon>
        <taxon>Craniata</taxon>
        <taxon>Vertebrata</taxon>
        <taxon>Euteleostomi</taxon>
        <taxon>Actinopterygii</taxon>
        <taxon>Neopterygii</taxon>
        <taxon>Teleostei</taxon>
        <taxon>Neoteleostei</taxon>
        <taxon>Acanthomorphata</taxon>
        <taxon>Carangaria</taxon>
        <taxon>Carangaria incertae sedis</taxon>
        <taxon>Centropomidae</taxon>
        <taxon>Lates</taxon>
    </lineage>
</organism>
<feature type="non-terminal residue" evidence="2">
    <location>
        <position position="207"/>
    </location>
</feature>
<evidence type="ECO:0000313" key="3">
    <source>
        <dbReference type="Proteomes" id="UP001279410"/>
    </source>
</evidence>
<feature type="domain" description="Fibronectin type-III" evidence="1">
    <location>
        <begin position="13"/>
        <end position="99"/>
    </location>
</feature>
<dbReference type="InterPro" id="IPR015373">
    <property type="entry name" value="Interferon/interleukin_rcp_dom"/>
</dbReference>
<keyword evidence="3" id="KW-1185">Reference proteome</keyword>
<dbReference type="PANTHER" id="PTHR20859">
    <property type="entry name" value="INTERFERON/INTERLEUKIN RECEPTOR"/>
    <property type="match status" value="1"/>
</dbReference>
<dbReference type="InterPro" id="IPR050650">
    <property type="entry name" value="Type-II_Cytokine-TF_Rcpt"/>
</dbReference>
<proteinExistence type="predicted"/>
<dbReference type="CDD" id="cd00063">
    <property type="entry name" value="FN3"/>
    <property type="match status" value="1"/>
</dbReference>
<dbReference type="GO" id="GO:0005886">
    <property type="term" value="C:plasma membrane"/>
    <property type="evidence" value="ECO:0007669"/>
    <property type="project" value="TreeGrafter"/>
</dbReference>
<gene>
    <name evidence="2" type="ORF">AKAME5_000458600</name>
</gene>
<sequence>MLWLDSVLGSLHAPVNVSVISVNFHHVLHWDPGPGTPPGIQYMVFRRMEGKKRKTLNTTTTSLKLKLEKHSTYRLTVQASYNQTLSPESHEVIFTPYEDTKIGPPIVSLAGCGNCIQINMSLPEADRSSGITNIQEFFDATFRIQLFLRGENKAVDYCETRNKSYTINYLKSGMEYCVQVHTKINMNKNTEPSSWKCTFTSIVESRR</sequence>
<comment type="caution">
    <text evidence="2">The sequence shown here is derived from an EMBL/GenBank/DDBJ whole genome shotgun (WGS) entry which is preliminary data.</text>
</comment>
<dbReference type="Gene3D" id="2.60.40.10">
    <property type="entry name" value="Immunoglobulins"/>
    <property type="match status" value="1"/>
</dbReference>
<dbReference type="Pfam" id="PF09294">
    <property type="entry name" value="Interfer-bind"/>
    <property type="match status" value="1"/>
</dbReference>
<protein>
    <recommendedName>
        <fullName evidence="1">Fibronectin type-III domain-containing protein</fullName>
    </recommendedName>
</protein>
<accession>A0AAD3MD43</accession>
<dbReference type="Proteomes" id="UP001279410">
    <property type="component" value="Unassembled WGS sequence"/>
</dbReference>
<reference evidence="2" key="1">
    <citation type="submission" date="2022-08" db="EMBL/GenBank/DDBJ databases">
        <title>Genome sequencing of akame (Lates japonicus).</title>
        <authorList>
            <person name="Hashiguchi Y."/>
            <person name="Takahashi H."/>
        </authorList>
    </citation>
    <scope>NUCLEOTIDE SEQUENCE</scope>
    <source>
        <strain evidence="2">Kochi</strain>
    </source>
</reference>
<evidence type="ECO:0000259" key="1">
    <source>
        <dbReference type="PROSITE" id="PS50853"/>
    </source>
</evidence>
<dbReference type="AlphaFoldDB" id="A0AAD3MD43"/>
<dbReference type="PANTHER" id="PTHR20859:SF53">
    <property type="entry name" value="INTERLEUKIN-22 RECEPTOR SUBUNIT ALPHA-1"/>
    <property type="match status" value="1"/>
</dbReference>
<dbReference type="InterPro" id="IPR003961">
    <property type="entry name" value="FN3_dom"/>
</dbReference>